<accession>A0A7S4IJQ4</accession>
<dbReference type="CDD" id="cd00084">
    <property type="entry name" value="HMG-box_SF"/>
    <property type="match status" value="1"/>
</dbReference>
<evidence type="ECO:0000256" key="1">
    <source>
        <dbReference type="ARBA" id="ARBA00023125"/>
    </source>
</evidence>
<dbReference type="AlphaFoldDB" id="A0A7S4IJQ4"/>
<dbReference type="SUPFAM" id="SSF47095">
    <property type="entry name" value="HMG-box"/>
    <property type="match status" value="1"/>
</dbReference>
<dbReference type="Gene3D" id="1.10.30.10">
    <property type="entry name" value="High mobility group box domain"/>
    <property type="match status" value="1"/>
</dbReference>
<protein>
    <recommendedName>
        <fullName evidence="4">HMG box domain-containing protein</fullName>
    </recommendedName>
</protein>
<dbReference type="InterPro" id="IPR036910">
    <property type="entry name" value="HMG_box_dom_sf"/>
</dbReference>
<name>A0A7S4IJQ4_9EUKA</name>
<evidence type="ECO:0000256" key="3">
    <source>
        <dbReference type="SAM" id="MobiDB-lite"/>
    </source>
</evidence>
<feature type="DNA-binding region" description="HMG box" evidence="2">
    <location>
        <begin position="1"/>
        <end position="70"/>
    </location>
</feature>
<gene>
    <name evidence="5" type="ORF">VSP0166_LOCUS13437</name>
</gene>
<evidence type="ECO:0000259" key="4">
    <source>
        <dbReference type="PROSITE" id="PS50118"/>
    </source>
</evidence>
<feature type="domain" description="HMG box" evidence="4">
    <location>
        <begin position="1"/>
        <end position="70"/>
    </location>
</feature>
<reference evidence="5" key="1">
    <citation type="submission" date="2021-01" db="EMBL/GenBank/DDBJ databases">
        <authorList>
            <person name="Corre E."/>
            <person name="Pelletier E."/>
            <person name="Niang G."/>
            <person name="Scheremetjew M."/>
            <person name="Finn R."/>
            <person name="Kale V."/>
            <person name="Holt S."/>
            <person name="Cochrane G."/>
            <person name="Meng A."/>
            <person name="Brown T."/>
            <person name="Cohen L."/>
        </authorList>
    </citation>
    <scope>NUCLEOTIDE SEQUENCE</scope>
    <source>
        <strain evidence="5">DIVA3 518/3/11/1/6</strain>
    </source>
</reference>
<dbReference type="SMART" id="SM00398">
    <property type="entry name" value="HMG"/>
    <property type="match status" value="1"/>
</dbReference>
<sequence length="189" mass="21539">MPKPANSFFLFCNDHRKPLHKLHGKELSNSEITSLLAKMWRELCPEEKQRYKNLSEGLRTKFNEENPDYSTPKTKIDEFQFSFKVQPPSTKPPKQITKPAPQRIVPPKSSLNTIIFSPPNNNSNSNLLPPQQPKERTLSFDTFKINSPQYQEEPAPASLSPFSPVPIRLPPLKIPGPFVPNKITRVAPE</sequence>
<feature type="region of interest" description="Disordered" evidence="3">
    <location>
        <begin position="85"/>
        <end position="104"/>
    </location>
</feature>
<dbReference type="InterPro" id="IPR009071">
    <property type="entry name" value="HMG_box_dom"/>
</dbReference>
<dbReference type="Pfam" id="PF00505">
    <property type="entry name" value="HMG_box"/>
    <property type="match status" value="1"/>
</dbReference>
<dbReference type="InterPro" id="IPR050342">
    <property type="entry name" value="HMGB"/>
</dbReference>
<keyword evidence="2" id="KW-0539">Nucleus</keyword>
<evidence type="ECO:0000256" key="2">
    <source>
        <dbReference type="PROSITE-ProRule" id="PRU00267"/>
    </source>
</evidence>
<dbReference type="PANTHER" id="PTHR48112">
    <property type="entry name" value="HIGH MOBILITY GROUP PROTEIN DSP1"/>
    <property type="match status" value="1"/>
</dbReference>
<dbReference type="EMBL" id="HBKP01018968">
    <property type="protein sequence ID" value="CAE2231563.1"/>
    <property type="molecule type" value="Transcribed_RNA"/>
</dbReference>
<evidence type="ECO:0000313" key="5">
    <source>
        <dbReference type="EMBL" id="CAE2231563.1"/>
    </source>
</evidence>
<organism evidence="5">
    <name type="scientific">Vannella robusta</name>
    <dbReference type="NCBI Taxonomy" id="1487602"/>
    <lineage>
        <taxon>Eukaryota</taxon>
        <taxon>Amoebozoa</taxon>
        <taxon>Discosea</taxon>
        <taxon>Flabellinia</taxon>
        <taxon>Vannellidae</taxon>
        <taxon>Vannella</taxon>
    </lineage>
</organism>
<dbReference type="GO" id="GO:0005634">
    <property type="term" value="C:nucleus"/>
    <property type="evidence" value="ECO:0007669"/>
    <property type="project" value="UniProtKB-UniRule"/>
</dbReference>
<proteinExistence type="predicted"/>
<dbReference type="PROSITE" id="PS50118">
    <property type="entry name" value="HMG_BOX_2"/>
    <property type="match status" value="1"/>
</dbReference>
<keyword evidence="1 2" id="KW-0238">DNA-binding</keyword>
<dbReference type="GO" id="GO:0003677">
    <property type="term" value="F:DNA binding"/>
    <property type="evidence" value="ECO:0007669"/>
    <property type="project" value="UniProtKB-UniRule"/>
</dbReference>